<dbReference type="EMBL" id="BKAJ01000306">
    <property type="protein sequence ID" value="GEP62094.1"/>
    <property type="molecule type" value="Genomic_DNA"/>
</dbReference>
<gene>
    <name evidence="1" type="ORF">RSO01_92600</name>
</gene>
<dbReference type="RefSeq" id="WP_147157359.1">
    <property type="nucleotide sequence ID" value="NZ_BKAJ01000306.1"/>
</dbReference>
<accession>A0A512NT15</accession>
<evidence type="ECO:0008006" key="3">
    <source>
        <dbReference type="Google" id="ProtNLM"/>
    </source>
</evidence>
<evidence type="ECO:0000313" key="1">
    <source>
        <dbReference type="EMBL" id="GEP62094.1"/>
    </source>
</evidence>
<name>A0A512NT15_9HYPH</name>
<dbReference type="AlphaFoldDB" id="A0A512NT15"/>
<dbReference type="OrthoDB" id="88903at2"/>
<keyword evidence="2" id="KW-1185">Reference proteome</keyword>
<dbReference type="Gene3D" id="3.40.50.300">
    <property type="entry name" value="P-loop containing nucleotide triphosphate hydrolases"/>
    <property type="match status" value="1"/>
</dbReference>
<comment type="caution">
    <text evidence="1">The sequence shown here is derived from an EMBL/GenBank/DDBJ whole genome shotgun (WGS) entry which is preliminary data.</text>
</comment>
<organism evidence="1 2">
    <name type="scientific">Reyranella soli</name>
    <dbReference type="NCBI Taxonomy" id="1230389"/>
    <lineage>
        <taxon>Bacteria</taxon>
        <taxon>Pseudomonadati</taxon>
        <taxon>Pseudomonadota</taxon>
        <taxon>Alphaproteobacteria</taxon>
        <taxon>Hyphomicrobiales</taxon>
        <taxon>Reyranellaceae</taxon>
        <taxon>Reyranella</taxon>
    </lineage>
</organism>
<evidence type="ECO:0000313" key="2">
    <source>
        <dbReference type="Proteomes" id="UP000321058"/>
    </source>
</evidence>
<dbReference type="InterPro" id="IPR027417">
    <property type="entry name" value="P-loop_NTPase"/>
</dbReference>
<dbReference type="Proteomes" id="UP000321058">
    <property type="component" value="Unassembled WGS sequence"/>
</dbReference>
<reference evidence="1 2" key="1">
    <citation type="submission" date="2019-07" db="EMBL/GenBank/DDBJ databases">
        <title>Whole genome shotgun sequence of Reyranella soli NBRC 108950.</title>
        <authorList>
            <person name="Hosoyama A."/>
            <person name="Uohara A."/>
            <person name="Ohji S."/>
            <person name="Ichikawa N."/>
        </authorList>
    </citation>
    <scope>NUCLEOTIDE SEQUENCE [LARGE SCALE GENOMIC DNA]</scope>
    <source>
        <strain evidence="1 2">NBRC 108950</strain>
    </source>
</reference>
<protein>
    <recommendedName>
        <fullName evidence="3">KAP NTPase domain-containing protein</fullName>
    </recommendedName>
</protein>
<proteinExistence type="predicted"/>
<sequence length="209" mass="23500">MTLAKCKENFVDLLGDADNRVIALSGKWGTGKSYLWKEVQGASADKKMKDAVYVSLFGLARIADLKFKVVQEVLPKLKAGGTLTDTLTKRYAGAKKVLQRIFPSLSALDELELIAAPWLLKDRCIVIDDIERKHQNLSIDEILGFIDDCVQNHGCRILLILNSDQLEDKKLWEPLREKVIDQDIPRRSSLLSKLATLRTFELCGKSSGW</sequence>
<dbReference type="SUPFAM" id="SSF52540">
    <property type="entry name" value="P-loop containing nucleoside triphosphate hydrolases"/>
    <property type="match status" value="1"/>
</dbReference>